<keyword evidence="1" id="KW-0812">Transmembrane</keyword>
<dbReference type="EMBL" id="NXFY01000058">
    <property type="protein sequence ID" value="PHO16812.1"/>
    <property type="molecule type" value="Genomic_DNA"/>
</dbReference>
<proteinExistence type="predicted"/>
<keyword evidence="1" id="KW-1133">Transmembrane helix</keyword>
<name>A0A2G1DE78_9BACT</name>
<gene>
    <name evidence="2" type="ORF">CPU12_13720</name>
</gene>
<dbReference type="AlphaFoldDB" id="A0A2G1DE78"/>
<evidence type="ECO:0000313" key="2">
    <source>
        <dbReference type="EMBL" id="PHO16812.1"/>
    </source>
</evidence>
<dbReference type="PROSITE" id="PS51257">
    <property type="entry name" value="PROKAR_LIPOPROTEIN"/>
    <property type="match status" value="1"/>
</dbReference>
<protein>
    <submittedName>
        <fullName evidence="2">Uncharacterized protein</fullName>
    </submittedName>
</protein>
<comment type="caution">
    <text evidence="2">The sequence shown here is derived from an EMBL/GenBank/DDBJ whole genome shotgun (WGS) entry which is preliminary data.</text>
</comment>
<keyword evidence="1" id="KW-0472">Membrane</keyword>
<feature type="non-terminal residue" evidence="2">
    <location>
        <position position="62"/>
    </location>
</feature>
<sequence length="62" mass="6346">MVEALQKAKKYAQSHHASSWIVGAACVAAGAGVWAGVPRDAAYLISAGLVLVLVPLLNSVTD</sequence>
<organism evidence="2 3">
    <name type="scientific">Malaciobacter molluscorum LMG 25693</name>
    <dbReference type="NCBI Taxonomy" id="870501"/>
    <lineage>
        <taxon>Bacteria</taxon>
        <taxon>Pseudomonadati</taxon>
        <taxon>Campylobacterota</taxon>
        <taxon>Epsilonproteobacteria</taxon>
        <taxon>Campylobacterales</taxon>
        <taxon>Arcobacteraceae</taxon>
        <taxon>Malaciobacter</taxon>
    </lineage>
</organism>
<evidence type="ECO:0000256" key="1">
    <source>
        <dbReference type="SAM" id="Phobius"/>
    </source>
</evidence>
<evidence type="ECO:0000313" key="3">
    <source>
        <dbReference type="Proteomes" id="UP000221222"/>
    </source>
</evidence>
<reference evidence="2 3" key="1">
    <citation type="submission" date="2017-09" db="EMBL/GenBank/DDBJ databases">
        <title>Arcobacter canalis sp. nov., a new species isolated from a water canal contaminated with urban sewage.</title>
        <authorList>
            <person name="Perez-Cataluna A."/>
            <person name="Salas-Masso N."/>
            <person name="Figueras M.J."/>
        </authorList>
    </citation>
    <scope>NUCLEOTIDE SEQUENCE [LARGE SCALE GENOMIC DNA]</scope>
    <source>
        <strain evidence="2 3">F98-3</strain>
    </source>
</reference>
<accession>A0A2G1DE78</accession>
<dbReference type="Proteomes" id="UP000221222">
    <property type="component" value="Unassembled WGS sequence"/>
</dbReference>
<keyword evidence="3" id="KW-1185">Reference proteome</keyword>
<feature type="transmembrane region" description="Helical" evidence="1">
    <location>
        <begin position="41"/>
        <end position="60"/>
    </location>
</feature>
<feature type="transmembrane region" description="Helical" evidence="1">
    <location>
        <begin position="17"/>
        <end position="35"/>
    </location>
</feature>